<feature type="region of interest" description="Disordered" evidence="1">
    <location>
        <begin position="1"/>
        <end position="43"/>
    </location>
</feature>
<feature type="region of interest" description="Disordered" evidence="1">
    <location>
        <begin position="99"/>
        <end position="167"/>
    </location>
</feature>
<feature type="compositionally biased region" description="Polar residues" evidence="1">
    <location>
        <begin position="135"/>
        <end position="153"/>
    </location>
</feature>
<keyword evidence="2" id="KW-1185">Reference proteome</keyword>
<feature type="region of interest" description="Disordered" evidence="1">
    <location>
        <begin position="263"/>
        <end position="296"/>
    </location>
</feature>
<feature type="compositionally biased region" description="Basic residues" evidence="1">
    <location>
        <begin position="1"/>
        <end position="11"/>
    </location>
</feature>
<dbReference type="RefSeq" id="XP_045580563.1">
    <property type="nucleotide sequence ID" value="XM_045724607.1"/>
</dbReference>
<feature type="compositionally biased region" description="Basic and acidic residues" evidence="1">
    <location>
        <begin position="113"/>
        <end position="133"/>
    </location>
</feature>
<evidence type="ECO:0000313" key="2">
    <source>
        <dbReference type="Proteomes" id="UP001652741"/>
    </source>
</evidence>
<proteinExistence type="predicted"/>
<dbReference type="GeneID" id="106612803"/>
<feature type="compositionally biased region" description="Low complexity" evidence="1">
    <location>
        <begin position="30"/>
        <end position="43"/>
    </location>
</feature>
<gene>
    <name evidence="3" type="primary">LOC106612803</name>
</gene>
<sequence>MKSRRRKRPLHLKMEVPERRTMEVEETSLTDRTSPLSSLLSDPDLASLDSLEAPEEHQALDYYHPSLTQQEGEREKLGLQTDTLKAWSSGEPIGSTLEEREKHVNSEFSHGPDTVRDGDGERTLQTSDHEAALHQESTTAPQNEESSLCSGETASRAPGDRDALSEDETPGLLHYTADLLLANLTHISQEHSYTEKTTGSKNALNLWRSLISSSSYHMEASMRSQHVTPILPLAFSDPIQGESKSSEGKMVKYRGVVWHHQNHGEDVEAPGPLQRPGGGSPETDALCLGPHRPLTP</sequence>
<name>A0ABM3FB77_SALSA</name>
<feature type="compositionally biased region" description="Basic and acidic residues" evidence="1">
    <location>
        <begin position="12"/>
        <end position="23"/>
    </location>
</feature>
<organism evidence="2 3">
    <name type="scientific">Salmo salar</name>
    <name type="common">Atlantic salmon</name>
    <dbReference type="NCBI Taxonomy" id="8030"/>
    <lineage>
        <taxon>Eukaryota</taxon>
        <taxon>Metazoa</taxon>
        <taxon>Chordata</taxon>
        <taxon>Craniata</taxon>
        <taxon>Vertebrata</taxon>
        <taxon>Euteleostomi</taxon>
        <taxon>Actinopterygii</taxon>
        <taxon>Neopterygii</taxon>
        <taxon>Teleostei</taxon>
        <taxon>Protacanthopterygii</taxon>
        <taxon>Salmoniformes</taxon>
        <taxon>Salmonidae</taxon>
        <taxon>Salmoninae</taxon>
        <taxon>Salmo</taxon>
    </lineage>
</organism>
<reference evidence="3" key="1">
    <citation type="submission" date="2025-08" db="UniProtKB">
        <authorList>
            <consortium name="RefSeq"/>
        </authorList>
    </citation>
    <scope>IDENTIFICATION</scope>
</reference>
<dbReference type="Proteomes" id="UP001652741">
    <property type="component" value="Chromosome ssa09"/>
</dbReference>
<evidence type="ECO:0000256" key="1">
    <source>
        <dbReference type="SAM" id="MobiDB-lite"/>
    </source>
</evidence>
<accession>A0ABM3FB77</accession>
<evidence type="ECO:0000313" key="3">
    <source>
        <dbReference type="RefSeq" id="XP_045580563.1"/>
    </source>
</evidence>
<protein>
    <submittedName>
        <fullName evidence="3">Uncharacterized protein</fullName>
    </submittedName>
</protein>